<sequence>MVSGIAFTKRDCACPTPLFNKKYLRSHRTNGSKVLRCFPHCCPTHVEGTYCGSPLAVVVNVSSPGILSQCSVDFRIESSNDATLACGDTIECDRVVENRRMSSNPSAEWLPTTQVATEGNTTTYECNPVDGWNYGWKGGSSIHQRLSWHRIKAYVFLSDPDCPENLKVIATVASPPFFVMSYRRSCKACQTNEAMGTSRDNCDCAGVFRLNDGLLQQVLSTGTVQVDMLPMEEPETSPTSKHPVPTVVAEQEHVLRMMFAILHHSHIPTSEPALRDLLRCFDSKTSTFFLPKAHPTSSNALMLCVNITLAVLVHGRQDILDFMATHASDLLHQDRLWQRYELWLQLVNAKTNAALINHNMSWQLFMQSLIASYNAMDSTTVASSSTTSPVFEFFVAQLREVYMARTIAPPLGTRASPFDGSWELDIESIRLHVFVPSSPPTFLSLLRWFTIGRSFDQCVVHRTLRVMSSLAVFPTEHSQFVLDQAPRVFRVFPNGETSMSNCAGLTYGDYMGSFDGSAIRLDVFCWSATSPRSCYVVRLQSHVDSSNLLVCTVDVAFHASHIVAESFDEWTPTDRIAELQRYCPVGAPWVRVVGTYRSRCKPT</sequence>
<organism evidence="1">
    <name type="scientific">Aphanomyces invadans</name>
    <dbReference type="NCBI Taxonomy" id="157072"/>
    <lineage>
        <taxon>Eukaryota</taxon>
        <taxon>Sar</taxon>
        <taxon>Stramenopiles</taxon>
        <taxon>Oomycota</taxon>
        <taxon>Saprolegniomycetes</taxon>
        <taxon>Saprolegniales</taxon>
        <taxon>Verrucalvaceae</taxon>
        <taxon>Aphanomyces</taxon>
    </lineage>
</organism>
<accession>A0A024TAV2</accession>
<dbReference type="RefSeq" id="XP_008880934.1">
    <property type="nucleotide sequence ID" value="XM_008882712.1"/>
</dbReference>
<reference evidence="1" key="1">
    <citation type="submission" date="2013-12" db="EMBL/GenBank/DDBJ databases">
        <title>The Genome Sequence of Aphanomyces invadans NJM9701.</title>
        <authorList>
            <consortium name="The Broad Institute Genomics Platform"/>
            <person name="Russ C."/>
            <person name="Tyler B."/>
            <person name="van West P."/>
            <person name="Dieguez-Uribeondo J."/>
            <person name="Young S.K."/>
            <person name="Zeng Q."/>
            <person name="Gargeya S."/>
            <person name="Fitzgerald M."/>
            <person name="Abouelleil A."/>
            <person name="Alvarado L."/>
            <person name="Chapman S.B."/>
            <person name="Gainer-Dewar J."/>
            <person name="Goldberg J."/>
            <person name="Griggs A."/>
            <person name="Gujja S."/>
            <person name="Hansen M."/>
            <person name="Howarth C."/>
            <person name="Imamovic A."/>
            <person name="Ireland A."/>
            <person name="Larimer J."/>
            <person name="McCowan C."/>
            <person name="Murphy C."/>
            <person name="Pearson M."/>
            <person name="Poon T.W."/>
            <person name="Priest M."/>
            <person name="Roberts A."/>
            <person name="Saif S."/>
            <person name="Shea T."/>
            <person name="Sykes S."/>
            <person name="Wortman J."/>
            <person name="Nusbaum C."/>
            <person name="Birren B."/>
        </authorList>
    </citation>
    <scope>NUCLEOTIDE SEQUENCE [LARGE SCALE GENOMIC DNA]</scope>
    <source>
        <strain evidence="1">NJM9701</strain>
    </source>
</reference>
<dbReference type="VEuPathDB" id="FungiDB:H310_14783"/>
<name>A0A024TAV2_9STRA</name>
<proteinExistence type="predicted"/>
<dbReference type="AlphaFoldDB" id="A0A024TAV2"/>
<dbReference type="OrthoDB" id="78153at2759"/>
<dbReference type="GeneID" id="20091833"/>
<evidence type="ECO:0000313" key="1">
    <source>
        <dbReference type="EMBL" id="ETV90432.1"/>
    </source>
</evidence>
<protein>
    <submittedName>
        <fullName evidence="1">Uncharacterized protein</fullName>
    </submittedName>
</protein>
<dbReference type="EMBL" id="KI914039">
    <property type="protein sequence ID" value="ETV90432.1"/>
    <property type="molecule type" value="Genomic_DNA"/>
</dbReference>
<gene>
    <name evidence="1" type="ORF">H310_14783</name>
</gene>